<sequence>MNTEESLTRAATSGVGACRVAWVTISASFKQKYKEKKMYDPGRLSRGSDPRKRHDLELPPPHLKGEIGIGQEVETCTVRSSLVDHSKP</sequence>
<organism evidence="2 3">
    <name type="scientific">Paracoccidioides brasiliensis (strain Pb18)</name>
    <dbReference type="NCBI Taxonomy" id="502780"/>
    <lineage>
        <taxon>Eukaryota</taxon>
        <taxon>Fungi</taxon>
        <taxon>Dikarya</taxon>
        <taxon>Ascomycota</taxon>
        <taxon>Pezizomycotina</taxon>
        <taxon>Eurotiomycetes</taxon>
        <taxon>Eurotiomycetidae</taxon>
        <taxon>Onygenales</taxon>
        <taxon>Ajellomycetaceae</taxon>
        <taxon>Paracoccidioides</taxon>
    </lineage>
</organism>
<dbReference type="GeneID" id="22586928"/>
<dbReference type="EMBL" id="KN275957">
    <property type="protein sequence ID" value="KGM92587.1"/>
    <property type="molecule type" value="Genomic_DNA"/>
</dbReference>
<dbReference type="AlphaFoldDB" id="A0A0A0HVH9"/>
<feature type="region of interest" description="Disordered" evidence="1">
    <location>
        <begin position="36"/>
        <end position="66"/>
    </location>
</feature>
<evidence type="ECO:0000313" key="3">
    <source>
        <dbReference type="Proteomes" id="UP000001628"/>
    </source>
</evidence>
<dbReference type="KEGG" id="pbn:PADG_11031"/>
<reference evidence="2 3" key="1">
    <citation type="journal article" date="2011" name="PLoS Genet.">
        <title>Comparative genomic analysis of human fungal pathogens causing paracoccidioidomycosis.</title>
        <authorList>
            <person name="Desjardins C.A."/>
            <person name="Champion M.D."/>
            <person name="Holder J.W."/>
            <person name="Muszewska A."/>
            <person name="Goldberg J."/>
            <person name="Bailao A.M."/>
            <person name="Brigido M.M."/>
            <person name="Ferreira M.E."/>
            <person name="Garcia A.M."/>
            <person name="Grynberg M."/>
            <person name="Gujja S."/>
            <person name="Heiman D.I."/>
            <person name="Henn M.R."/>
            <person name="Kodira C.D."/>
            <person name="Leon-Narvaez H."/>
            <person name="Longo L.V."/>
            <person name="Ma L.J."/>
            <person name="Malavazi I."/>
            <person name="Matsuo A.L."/>
            <person name="Morais F.V."/>
            <person name="Pereira M."/>
            <person name="Rodriguez-Brito S."/>
            <person name="Sakthikumar S."/>
            <person name="Salem-Izacc S.M."/>
            <person name="Sykes S.M."/>
            <person name="Teixeira M.M."/>
            <person name="Vallejo M.C."/>
            <person name="Walter M.E."/>
            <person name="Yandava C."/>
            <person name="Young S."/>
            <person name="Zeng Q."/>
            <person name="Zucker J."/>
            <person name="Felipe M.S."/>
            <person name="Goldman G.H."/>
            <person name="Haas B.J."/>
            <person name="McEwen J.G."/>
            <person name="Nino-Vega G."/>
            <person name="Puccia R."/>
            <person name="San-Blas G."/>
            <person name="Soares C.M."/>
            <person name="Birren B.W."/>
            <person name="Cuomo C.A."/>
        </authorList>
    </citation>
    <scope>NUCLEOTIDE SEQUENCE [LARGE SCALE GENOMIC DNA]</scope>
    <source>
        <strain evidence="2 3">Pb18</strain>
    </source>
</reference>
<dbReference type="RefSeq" id="XP_010756640.1">
    <property type="nucleotide sequence ID" value="XM_010758338.1"/>
</dbReference>
<evidence type="ECO:0000256" key="1">
    <source>
        <dbReference type="SAM" id="MobiDB-lite"/>
    </source>
</evidence>
<accession>A0A0A0HVH9</accession>
<name>A0A0A0HVH9_PARBD</name>
<dbReference type="VEuPathDB" id="FungiDB:PADG_11031"/>
<protein>
    <submittedName>
        <fullName evidence="2">Uncharacterized protein</fullName>
    </submittedName>
</protein>
<dbReference type="Proteomes" id="UP000001628">
    <property type="component" value="Unassembled WGS sequence"/>
</dbReference>
<feature type="compositionally biased region" description="Basic and acidic residues" evidence="1">
    <location>
        <begin position="46"/>
        <end position="57"/>
    </location>
</feature>
<dbReference type="InParanoid" id="A0A0A0HVH9"/>
<keyword evidence="3" id="KW-1185">Reference proteome</keyword>
<proteinExistence type="predicted"/>
<evidence type="ECO:0000313" key="2">
    <source>
        <dbReference type="EMBL" id="KGM92587.1"/>
    </source>
</evidence>
<gene>
    <name evidence="2" type="ORF">PADG_11031</name>
</gene>
<dbReference type="HOGENOM" id="CLU_2469711_0_0_1"/>